<proteinExistence type="predicted"/>
<dbReference type="PANTHER" id="PTHR46633">
    <property type="entry name" value="TRANSCRIPTION FACTOR MYC/MYB-RELATED"/>
    <property type="match status" value="1"/>
</dbReference>
<dbReference type="PANTHER" id="PTHR46633:SF3">
    <property type="entry name" value="SERINE_THREONINE-PROTEIN KINASE WNK (WITH NO LYSINE)-LIKE PROTEIN"/>
    <property type="match status" value="1"/>
</dbReference>
<dbReference type="AlphaFoldDB" id="A0A4S8J7V5"/>
<accession>A0A4S8J7V5</accession>
<dbReference type="Proteomes" id="UP000317650">
    <property type="component" value="Chromosome 3"/>
</dbReference>
<name>A0A4S8J7V5_MUSBA</name>
<organism evidence="1 2">
    <name type="scientific">Musa balbisiana</name>
    <name type="common">Banana</name>
    <dbReference type="NCBI Taxonomy" id="52838"/>
    <lineage>
        <taxon>Eukaryota</taxon>
        <taxon>Viridiplantae</taxon>
        <taxon>Streptophyta</taxon>
        <taxon>Embryophyta</taxon>
        <taxon>Tracheophyta</taxon>
        <taxon>Spermatophyta</taxon>
        <taxon>Magnoliopsida</taxon>
        <taxon>Liliopsida</taxon>
        <taxon>Zingiberales</taxon>
        <taxon>Musaceae</taxon>
        <taxon>Musa</taxon>
    </lineage>
</organism>
<protein>
    <recommendedName>
        <fullName evidence="3">Transcription factor MYC/MYB N-terminal domain-containing protein</fullName>
    </recommendedName>
</protein>
<evidence type="ECO:0008006" key="3">
    <source>
        <dbReference type="Google" id="ProtNLM"/>
    </source>
</evidence>
<evidence type="ECO:0000313" key="2">
    <source>
        <dbReference type="Proteomes" id="UP000317650"/>
    </source>
</evidence>
<gene>
    <name evidence="1" type="ORF">C4D60_Mb03t06040</name>
</gene>
<sequence length="215" mass="23956">MKGLQPELFFKMSHEIYNYGEGLIGKVAADHSHKWVFKEPQDHKMVLLSTWNNPADSVMEDLSLVILLRKKFDYLESIPGVLLPHPSSSACPMRIEACTLPQNWPAFPPVEFYDHFSPQMRVVTPSMSSLDALLSKLPPVGLPPPTPAVSSPGYFEMPVLVQPQKPSSGVMEMERVAKEEMEEEYGQESGVLEMGGECSSSMSYYVNVAKADEGF</sequence>
<reference evidence="1 2" key="1">
    <citation type="journal article" date="2019" name="Nat. Plants">
        <title>Genome sequencing of Musa balbisiana reveals subgenome evolution and function divergence in polyploid bananas.</title>
        <authorList>
            <person name="Yao X."/>
        </authorList>
    </citation>
    <scope>NUCLEOTIDE SEQUENCE [LARGE SCALE GENOMIC DNA]</scope>
    <source>
        <strain evidence="2">cv. DH-PKW</strain>
        <tissue evidence="1">Leaves</tissue>
    </source>
</reference>
<keyword evidence="2" id="KW-1185">Reference proteome</keyword>
<dbReference type="EMBL" id="PYDT01000006">
    <property type="protein sequence ID" value="THU57678.1"/>
    <property type="molecule type" value="Genomic_DNA"/>
</dbReference>
<comment type="caution">
    <text evidence="1">The sequence shown here is derived from an EMBL/GenBank/DDBJ whole genome shotgun (WGS) entry which is preliminary data.</text>
</comment>
<evidence type="ECO:0000313" key="1">
    <source>
        <dbReference type="EMBL" id="THU57678.1"/>
    </source>
</evidence>